<dbReference type="Proteomes" id="UP001469365">
    <property type="component" value="Unassembled WGS sequence"/>
</dbReference>
<comment type="caution">
    <text evidence="7">The sequence shown here is derived from an EMBL/GenBank/DDBJ whole genome shotgun (WGS) entry which is preliminary data.</text>
</comment>
<dbReference type="InterPro" id="IPR009057">
    <property type="entry name" value="Homeodomain-like_sf"/>
</dbReference>
<dbReference type="Pfam" id="PF12833">
    <property type="entry name" value="HTH_18"/>
    <property type="match status" value="1"/>
</dbReference>
<dbReference type="InterPro" id="IPR011006">
    <property type="entry name" value="CheY-like_superfamily"/>
</dbReference>
<dbReference type="InterPro" id="IPR018060">
    <property type="entry name" value="HTH_AraC"/>
</dbReference>
<evidence type="ECO:0000313" key="7">
    <source>
        <dbReference type="EMBL" id="MEK8129067.1"/>
    </source>
</evidence>
<keyword evidence="4" id="KW-0597">Phosphoprotein</keyword>
<dbReference type="InterPro" id="IPR018062">
    <property type="entry name" value="HTH_AraC-typ_CS"/>
</dbReference>
<evidence type="ECO:0000259" key="5">
    <source>
        <dbReference type="PROSITE" id="PS01124"/>
    </source>
</evidence>
<name>A0ABU9DJN4_9BACL</name>
<dbReference type="PROSITE" id="PS00041">
    <property type="entry name" value="HTH_ARAC_FAMILY_1"/>
    <property type="match status" value="1"/>
</dbReference>
<organism evidence="7 8">
    <name type="scientific">Paenibacillus filicis</name>
    <dbReference type="NCBI Taxonomy" id="669464"/>
    <lineage>
        <taxon>Bacteria</taxon>
        <taxon>Bacillati</taxon>
        <taxon>Bacillota</taxon>
        <taxon>Bacilli</taxon>
        <taxon>Bacillales</taxon>
        <taxon>Paenibacillaceae</taxon>
        <taxon>Paenibacillus</taxon>
    </lineage>
</organism>
<keyword evidence="1" id="KW-0805">Transcription regulation</keyword>
<keyword evidence="8" id="KW-1185">Reference proteome</keyword>
<dbReference type="InterPro" id="IPR001789">
    <property type="entry name" value="Sig_transdc_resp-reg_receiver"/>
</dbReference>
<proteinExistence type="predicted"/>
<dbReference type="EMBL" id="JBBPCC010000008">
    <property type="protein sequence ID" value="MEK8129067.1"/>
    <property type="molecule type" value="Genomic_DNA"/>
</dbReference>
<protein>
    <submittedName>
        <fullName evidence="7">Response regulator</fullName>
    </submittedName>
</protein>
<dbReference type="SUPFAM" id="SSF46689">
    <property type="entry name" value="Homeodomain-like"/>
    <property type="match status" value="2"/>
</dbReference>
<reference evidence="7 8" key="1">
    <citation type="submission" date="2024-04" db="EMBL/GenBank/DDBJ databases">
        <title>draft genome sequnece of Paenibacillus filicis.</title>
        <authorList>
            <person name="Kim D.-U."/>
        </authorList>
    </citation>
    <scope>NUCLEOTIDE SEQUENCE [LARGE SCALE GENOMIC DNA]</scope>
    <source>
        <strain evidence="7 8">KACC14197</strain>
    </source>
</reference>
<dbReference type="Gene3D" id="1.10.10.60">
    <property type="entry name" value="Homeodomain-like"/>
    <property type="match status" value="2"/>
</dbReference>
<dbReference type="PROSITE" id="PS50110">
    <property type="entry name" value="RESPONSE_REGULATORY"/>
    <property type="match status" value="1"/>
</dbReference>
<evidence type="ECO:0000256" key="1">
    <source>
        <dbReference type="ARBA" id="ARBA00023015"/>
    </source>
</evidence>
<dbReference type="PANTHER" id="PTHR43280:SF2">
    <property type="entry name" value="HTH-TYPE TRANSCRIPTIONAL REGULATOR EXSA"/>
    <property type="match status" value="1"/>
</dbReference>
<feature type="domain" description="Response regulatory" evidence="6">
    <location>
        <begin position="3"/>
        <end position="119"/>
    </location>
</feature>
<feature type="domain" description="HTH araC/xylS-type" evidence="5">
    <location>
        <begin position="158"/>
        <end position="256"/>
    </location>
</feature>
<dbReference type="Gene3D" id="3.40.50.2300">
    <property type="match status" value="1"/>
</dbReference>
<dbReference type="Pfam" id="PF00072">
    <property type="entry name" value="Response_reg"/>
    <property type="match status" value="1"/>
</dbReference>
<dbReference type="SMART" id="SM00342">
    <property type="entry name" value="HTH_ARAC"/>
    <property type="match status" value="1"/>
</dbReference>
<dbReference type="SUPFAM" id="SSF52172">
    <property type="entry name" value="CheY-like"/>
    <property type="match status" value="1"/>
</dbReference>
<keyword evidence="3" id="KW-0804">Transcription</keyword>
<dbReference type="InterPro" id="IPR020449">
    <property type="entry name" value="Tscrpt_reg_AraC-type_HTH"/>
</dbReference>
<evidence type="ECO:0000259" key="6">
    <source>
        <dbReference type="PROSITE" id="PS50110"/>
    </source>
</evidence>
<dbReference type="PRINTS" id="PR00032">
    <property type="entry name" value="HTHARAC"/>
</dbReference>
<accession>A0ABU9DJN4</accession>
<dbReference type="PROSITE" id="PS01124">
    <property type="entry name" value="HTH_ARAC_FAMILY_2"/>
    <property type="match status" value="1"/>
</dbReference>
<evidence type="ECO:0000313" key="8">
    <source>
        <dbReference type="Proteomes" id="UP001469365"/>
    </source>
</evidence>
<sequence length="266" mass="30256">MFKVLLVEDEELLRKGLRYTFDWLQAGCIVVGEAENGEAGLQQIAALKPDIVIVDVNMPLMDGITMIERNASADACSYIILSGYDEFRLAKQAIGLGVTEYLLKPLEQEQLLSALERAKQQVQMKKSYEAMLSTSSGGDEEMYASLMKMPGKSSRYVAKMLDYVQEHYADKISMQDVVDHLGLSATYLNQKFKSETTYTFNDFLNRYRIQRAMDMLKRGEGKIYTIAADVGFKDYKYFISIFKKYAGCTPGQYQERFGLRDEEAGR</sequence>
<evidence type="ECO:0000256" key="3">
    <source>
        <dbReference type="ARBA" id="ARBA00023163"/>
    </source>
</evidence>
<keyword evidence="2" id="KW-0238">DNA-binding</keyword>
<dbReference type="SMART" id="SM00448">
    <property type="entry name" value="REC"/>
    <property type="match status" value="1"/>
</dbReference>
<gene>
    <name evidence="7" type="ORF">WMW72_14275</name>
</gene>
<evidence type="ECO:0000256" key="2">
    <source>
        <dbReference type="ARBA" id="ARBA00023125"/>
    </source>
</evidence>
<dbReference type="PANTHER" id="PTHR43280">
    <property type="entry name" value="ARAC-FAMILY TRANSCRIPTIONAL REGULATOR"/>
    <property type="match status" value="1"/>
</dbReference>
<evidence type="ECO:0000256" key="4">
    <source>
        <dbReference type="PROSITE-ProRule" id="PRU00169"/>
    </source>
</evidence>
<feature type="modified residue" description="4-aspartylphosphate" evidence="4">
    <location>
        <position position="55"/>
    </location>
</feature>
<dbReference type="RefSeq" id="WP_341416166.1">
    <property type="nucleotide sequence ID" value="NZ_JBBPCC010000008.1"/>
</dbReference>
<dbReference type="CDD" id="cd17536">
    <property type="entry name" value="REC_YesN-like"/>
    <property type="match status" value="1"/>
</dbReference>